<feature type="chain" id="PRO_5005537371" description="Fibronectin type-III domain-containing protein" evidence="3">
    <location>
        <begin position="35"/>
        <end position="1706"/>
    </location>
</feature>
<dbReference type="RefSeq" id="XP_013757575.1">
    <property type="nucleotide sequence ID" value="XM_013902121.1"/>
</dbReference>
<proteinExistence type="predicted"/>
<dbReference type="SUPFAM" id="SSF49265">
    <property type="entry name" value="Fibronectin type III"/>
    <property type="match status" value="1"/>
</dbReference>
<evidence type="ECO:0000256" key="2">
    <source>
        <dbReference type="SAM" id="Phobius"/>
    </source>
</evidence>
<dbReference type="PANTHER" id="PTHR48148:SF2">
    <property type="entry name" value="PA14 DOMAIN-CONTAINING PROTEIN"/>
    <property type="match status" value="1"/>
</dbReference>
<feature type="region of interest" description="Disordered" evidence="1">
    <location>
        <begin position="1107"/>
        <end position="1139"/>
    </location>
</feature>
<dbReference type="Gene3D" id="2.60.40.10">
    <property type="entry name" value="Immunoglobulins"/>
    <property type="match status" value="1"/>
</dbReference>
<evidence type="ECO:0000259" key="4">
    <source>
        <dbReference type="PROSITE" id="PS50853"/>
    </source>
</evidence>
<feature type="domain" description="Fibronectin type-III" evidence="4">
    <location>
        <begin position="1621"/>
        <end position="1706"/>
    </location>
</feature>
<feature type="compositionally biased region" description="Low complexity" evidence="1">
    <location>
        <begin position="1322"/>
        <end position="1333"/>
    </location>
</feature>
<dbReference type="InterPro" id="IPR013783">
    <property type="entry name" value="Ig-like_fold"/>
</dbReference>
<feature type="signal peptide" evidence="3">
    <location>
        <begin position="1"/>
        <end position="34"/>
    </location>
</feature>
<dbReference type="InterPro" id="IPR003961">
    <property type="entry name" value="FN3_dom"/>
</dbReference>
<keyword evidence="3" id="KW-0732">Signal</keyword>
<reference evidence="5 6" key="1">
    <citation type="submission" date="2010-05" db="EMBL/GenBank/DDBJ databases">
        <title>The Genome Sequence of Thecamonas trahens ATCC 50062.</title>
        <authorList>
            <consortium name="The Broad Institute Genome Sequencing Platform"/>
            <person name="Russ C."/>
            <person name="Cuomo C."/>
            <person name="Shea T."/>
            <person name="Young S.K."/>
            <person name="Zeng Q."/>
            <person name="Koehrsen M."/>
            <person name="Haas B."/>
            <person name="Borodovsky M."/>
            <person name="Guigo R."/>
            <person name="Alvarado L."/>
            <person name="Berlin A."/>
            <person name="Bochicchio J."/>
            <person name="Borenstein D."/>
            <person name="Chapman S."/>
            <person name="Chen Z."/>
            <person name="Freedman E."/>
            <person name="Gellesch M."/>
            <person name="Goldberg J."/>
            <person name="Griggs A."/>
            <person name="Gujja S."/>
            <person name="Heilman E."/>
            <person name="Heiman D."/>
            <person name="Hepburn T."/>
            <person name="Howarth C."/>
            <person name="Jen D."/>
            <person name="Larson L."/>
            <person name="Mehta T."/>
            <person name="Park D."/>
            <person name="Pearson M."/>
            <person name="Roberts A."/>
            <person name="Saif S."/>
            <person name="Shenoy N."/>
            <person name="Sisk P."/>
            <person name="Stolte C."/>
            <person name="Sykes S."/>
            <person name="Thomson T."/>
            <person name="Walk T."/>
            <person name="White J."/>
            <person name="Yandava C."/>
            <person name="Burger G."/>
            <person name="Gray M.W."/>
            <person name="Holland P.W.H."/>
            <person name="King N."/>
            <person name="Lang F.B.F."/>
            <person name="Roger A.J."/>
            <person name="Ruiz-Trillo I."/>
            <person name="Lander E."/>
            <person name="Nusbaum C."/>
        </authorList>
    </citation>
    <scope>NUCLEOTIDE SEQUENCE [LARGE SCALE GENOMIC DNA]</scope>
    <source>
        <strain evidence="5 6">ATCC 50062</strain>
    </source>
</reference>
<keyword evidence="2" id="KW-0472">Membrane</keyword>
<evidence type="ECO:0000313" key="5">
    <source>
        <dbReference type="EMBL" id="KNC49791.1"/>
    </source>
</evidence>
<protein>
    <recommendedName>
        <fullName evidence="4">Fibronectin type-III domain-containing protein</fullName>
    </recommendedName>
</protein>
<dbReference type="PROSITE" id="PS50853">
    <property type="entry name" value="FN3"/>
    <property type="match status" value="1"/>
</dbReference>
<dbReference type="GeneID" id="25565331"/>
<keyword evidence="2" id="KW-1133">Transmembrane helix</keyword>
<feature type="region of interest" description="Disordered" evidence="1">
    <location>
        <begin position="1303"/>
        <end position="1406"/>
    </location>
</feature>
<feature type="transmembrane region" description="Helical" evidence="2">
    <location>
        <begin position="1153"/>
        <end position="1180"/>
    </location>
</feature>
<name>A0A0L0DCH2_THETB</name>
<evidence type="ECO:0000256" key="3">
    <source>
        <dbReference type="SAM" id="SignalP"/>
    </source>
</evidence>
<dbReference type="EMBL" id="GL349457">
    <property type="protein sequence ID" value="KNC49791.1"/>
    <property type="molecule type" value="Genomic_DNA"/>
</dbReference>
<dbReference type="CDD" id="cd00063">
    <property type="entry name" value="FN3"/>
    <property type="match status" value="1"/>
</dbReference>
<keyword evidence="2" id="KW-0812">Transmembrane</keyword>
<feature type="compositionally biased region" description="Low complexity" evidence="1">
    <location>
        <begin position="1384"/>
        <end position="1394"/>
    </location>
</feature>
<sequence>MRRRWKVGEVVMAAAVALLVVAPVLLSLVPGAEGCPSSVDFVPATAVSITEGGSSSLVVTVSAPGAGCSPATPCTFSLYFANASHPSGASQVASVVETAADNADMAITFPLGTNGTYNATATVVVAPSLVVCGPSPPRDIVVLPRPLPSLVLARNATIAGDAVDATATFAGRGSLPAQFIWFVRRAATPGPLTIVGSRALWPAATATAAVVVGESLLDAPGGVPQATPFDVYVLVRNAEGGESHLVQAPGTLTVVPQPSGSPVWAACLASVDSSVGVAAVGLGATPPFRIRYSVVRLADSALLAAVDVVGVANDTVSNASIALTSAMLLDPTAPITVRLFLDVIDSSGLGAPTATIAPCDLVVNPAPSFVWTSDGGNGLVSTAAADASPLVARLATATSAASWPVSYAWTLNATVIGAAGVVKAGWGTLSAGSGSFDSASASVGITVGISAAAFADAAAMAMLGGTSCALAIEPIAAFSDSAGVGGSARGPTFVLHAPLTVVGALAPLILAPGSVVSRGVVASAVWNVSASIAGGTLPLTAGRRLVQALPAPSAPLTGFSSVLLGSNATRSLPVSLLDSGSVSSSVESFFVEWQVCDAATACISLSSPAVMVVPVPVATVATAVASAGPGASGEFRSPMAVSVQVDVAPVNGGVLPFNISISLLPTSASVPSGCVFTHLAPSVASRSLVLVNVTGALEQLDCPIGTEWATVVQVTDASGASASATAALALVLGGPPVVVNATLSPNELVSVGAILGAEAAVWGGVGTVCVTYVLVSGADVGVVVDGPWQACGPSPSSLALPLSPLSTATLEAAFGSGSTAPGAANMSLAVAVTRVGDAASTVATTLVTSAVVVVHPPSGVIVPSAGLATVTDVLEQVCVTSVTGGVPPYSSTEWQVNGQAVGSFVHSSSELCARNLSLIWPGAETGSLAPGGASSVALPLSVTVTDVHGRASAVSTLIQVAPRPLPGTVRIRDRASVRDANLTVEVLGVRGGVGPNVTMMTSLEALATDGAWAPLAVPDIAWQPRGGAGLLLAVSAGVVVDAGAAIAQQVDLSSIKVAGLVAPHLSGPTNATRIRAVVWLVDASGVAGPSLTTEAADYATATLPFPPPPFFPPPSPPPPVLQPPPPLPPPPPNSTATGAAGLVPASANNSDGWPLWLILVVCGSILLCCCLILLCAFLVLRRARSQRDEATAEFSGDVERDQIIRDEGGVGKDDAIPHIFAFEREVSCTALGAEIEHDFDCRPRSTGMESDNAVIDFATPGQLPPDEVSDAELSLSTSELGLETGLDAGPSLFLGDATVLEAQSGGRAGTRRRRKAEGRVSGHGSSSSQADSVTGDDRSRVRRRRKAKGRVSGHGSSSSQADFVTGDDRTRVRRRRKAKGRASGHGSSSSQADSVTGDDRTRVRRQRGYVPSSLVVGADEVDTIVGPAFQNSIAVVLDLPADRRHRWRTMLDAAAADVLDLLALRPQLAETPTALRFVVPEQVPDSMLLSSRLATVAGELAKAGGPQIKLVKAADGAGLDACAARTLAISGRARQGGMARAAARSARSDAAARVAGTHMVRVATGGSSVEFVLNLPVDASASVLLAWADELAVADAEPGAAASASPPPAAAPAASHTASHPPTEVFFQIVTPSSIMLRWVPPRAGGPYSMFRVYRGLALAHESPGTFLFDDDLAPNTLYEYRVCGRGRDGLWSAASPPFRERTRAE</sequence>
<feature type="compositionally biased region" description="Basic residues" evidence="1">
    <location>
        <begin position="1340"/>
        <end position="1351"/>
    </location>
</feature>
<dbReference type="SMART" id="SM00060">
    <property type="entry name" value="FN3"/>
    <property type="match status" value="1"/>
</dbReference>
<gene>
    <name evidence="5" type="ORF">AMSG_06070</name>
</gene>
<organism evidence="5 6">
    <name type="scientific">Thecamonas trahens ATCC 50062</name>
    <dbReference type="NCBI Taxonomy" id="461836"/>
    <lineage>
        <taxon>Eukaryota</taxon>
        <taxon>Apusozoa</taxon>
        <taxon>Apusomonadida</taxon>
        <taxon>Apusomonadidae</taxon>
        <taxon>Thecamonas</taxon>
    </lineage>
</organism>
<feature type="compositionally biased region" description="Pro residues" evidence="1">
    <location>
        <begin position="1107"/>
        <end position="1133"/>
    </location>
</feature>
<dbReference type="PANTHER" id="PTHR48148">
    <property type="entry name" value="KERATINOCYTE PROLINE-RICH PROTEIN"/>
    <property type="match status" value="1"/>
</dbReference>
<dbReference type="Proteomes" id="UP000054408">
    <property type="component" value="Unassembled WGS sequence"/>
</dbReference>
<keyword evidence="6" id="KW-1185">Reference proteome</keyword>
<accession>A0A0L0DCH2</accession>
<evidence type="ECO:0000256" key="1">
    <source>
        <dbReference type="SAM" id="MobiDB-lite"/>
    </source>
</evidence>
<evidence type="ECO:0000313" key="6">
    <source>
        <dbReference type="Proteomes" id="UP000054408"/>
    </source>
</evidence>
<feature type="compositionally biased region" description="Basic residues" evidence="1">
    <location>
        <begin position="1371"/>
        <end position="1382"/>
    </location>
</feature>
<dbReference type="InterPro" id="IPR036116">
    <property type="entry name" value="FN3_sf"/>
</dbReference>